<keyword evidence="6" id="KW-1185">Reference proteome</keyword>
<dbReference type="PANTHER" id="PTHR43201">
    <property type="entry name" value="ACYL-COA SYNTHETASE"/>
    <property type="match status" value="1"/>
</dbReference>
<sequence>MSMPLLAESIGDLLRANAARRGQRAAVLIPTPAGPANPAGIETITHGRLLELAENTARWLAARAGPGERIALWSRNAFDSVVLQHACALSGTIIAPFNTGWSDAEAAHALALTRPALAFAGLDNRGADLLARAAALASCPVHRLDEVALIAAAAQDHPLPPTSQSTPFLIQFTSGTTGKAKGALLSQRAALLGGWLRPTLDGIGEDDLWLNAVPYHHVGGSCAIILGALSTGSAFVMLERYDREQLVALMTTLRPTRMGGVPTMWHDILAAETLPPHGTVRFVTLGGASVPGSLVMAVRERLGAHCVIGFGQSECPVATGTLKGSPLDEICDSVGRAVPHTAIAIVDREGRPVPFGETGEICVRSPAVMDGYWDNPEATATTITADGFLHTGDLGTMEPDGLVRIRGRLREVIIRGGENVYPPEIEAVLHTHPAVAMAAVVGVDHQRLGQDVAAVIQLRPGATAQTRELEDFVEKYVARFKVPRHWHYVEAMPMTVSGKIRKVELEQLFGQEK</sequence>
<dbReference type="InterPro" id="IPR020845">
    <property type="entry name" value="AMP-binding_CS"/>
</dbReference>
<dbReference type="Gene3D" id="3.30.300.30">
    <property type="match status" value="1"/>
</dbReference>
<dbReference type="EMBL" id="JBHRTQ010000001">
    <property type="protein sequence ID" value="MFC3172708.1"/>
    <property type="molecule type" value="Genomic_DNA"/>
</dbReference>
<dbReference type="InterPro" id="IPR000873">
    <property type="entry name" value="AMP-dep_synth/lig_dom"/>
</dbReference>
<evidence type="ECO:0000313" key="5">
    <source>
        <dbReference type="EMBL" id="MFC3172708.1"/>
    </source>
</evidence>
<dbReference type="InterPro" id="IPR045851">
    <property type="entry name" value="AMP-bd_C_sf"/>
</dbReference>
<dbReference type="PROSITE" id="PS00455">
    <property type="entry name" value="AMP_BINDING"/>
    <property type="match status" value="1"/>
</dbReference>
<dbReference type="CDD" id="cd04433">
    <property type="entry name" value="AFD_class_I"/>
    <property type="match status" value="1"/>
</dbReference>
<accession>A0ABV7IPE6</accession>
<dbReference type="SUPFAM" id="SSF56801">
    <property type="entry name" value="Acetyl-CoA synthetase-like"/>
    <property type="match status" value="1"/>
</dbReference>
<proteinExistence type="inferred from homology"/>
<dbReference type="InterPro" id="IPR025110">
    <property type="entry name" value="AMP-bd_C"/>
</dbReference>
<evidence type="ECO:0000256" key="2">
    <source>
        <dbReference type="ARBA" id="ARBA00022598"/>
    </source>
</evidence>
<name>A0ABV7IPE6_9SPHN</name>
<dbReference type="PANTHER" id="PTHR43201:SF5">
    <property type="entry name" value="MEDIUM-CHAIN ACYL-COA LIGASE ACSF2, MITOCHONDRIAL"/>
    <property type="match status" value="1"/>
</dbReference>
<feature type="domain" description="AMP-dependent synthetase/ligase" evidence="3">
    <location>
        <begin position="15"/>
        <end position="373"/>
    </location>
</feature>
<dbReference type="Proteomes" id="UP001595604">
    <property type="component" value="Unassembled WGS sequence"/>
</dbReference>
<organism evidence="5 6">
    <name type="scientific">Novosphingobium bradum</name>
    <dbReference type="NCBI Taxonomy" id="1737444"/>
    <lineage>
        <taxon>Bacteria</taxon>
        <taxon>Pseudomonadati</taxon>
        <taxon>Pseudomonadota</taxon>
        <taxon>Alphaproteobacteria</taxon>
        <taxon>Sphingomonadales</taxon>
        <taxon>Sphingomonadaceae</taxon>
        <taxon>Novosphingobium</taxon>
    </lineage>
</organism>
<evidence type="ECO:0000256" key="1">
    <source>
        <dbReference type="ARBA" id="ARBA00006432"/>
    </source>
</evidence>
<protein>
    <submittedName>
        <fullName evidence="5">Class I adenylate-forming enzyme family protein</fullName>
    </submittedName>
</protein>
<dbReference type="InterPro" id="IPR042099">
    <property type="entry name" value="ANL_N_sf"/>
</dbReference>
<dbReference type="Pfam" id="PF00501">
    <property type="entry name" value="AMP-binding"/>
    <property type="match status" value="1"/>
</dbReference>
<evidence type="ECO:0000259" key="3">
    <source>
        <dbReference type="Pfam" id="PF00501"/>
    </source>
</evidence>
<evidence type="ECO:0000313" key="6">
    <source>
        <dbReference type="Proteomes" id="UP001595604"/>
    </source>
</evidence>
<dbReference type="RefSeq" id="WP_379508105.1">
    <property type="nucleotide sequence ID" value="NZ_JBHRTQ010000001.1"/>
</dbReference>
<dbReference type="Gene3D" id="3.40.50.12780">
    <property type="entry name" value="N-terminal domain of ligase-like"/>
    <property type="match status" value="1"/>
</dbReference>
<evidence type="ECO:0000259" key="4">
    <source>
        <dbReference type="Pfam" id="PF13193"/>
    </source>
</evidence>
<comment type="similarity">
    <text evidence="1">Belongs to the ATP-dependent AMP-binding enzyme family.</text>
</comment>
<gene>
    <name evidence="5" type="ORF">ACFOD9_00435</name>
</gene>
<comment type="caution">
    <text evidence="5">The sequence shown here is derived from an EMBL/GenBank/DDBJ whole genome shotgun (WGS) entry which is preliminary data.</text>
</comment>
<dbReference type="Pfam" id="PF13193">
    <property type="entry name" value="AMP-binding_C"/>
    <property type="match status" value="1"/>
</dbReference>
<reference evidence="6" key="1">
    <citation type="journal article" date="2019" name="Int. J. Syst. Evol. Microbiol.">
        <title>The Global Catalogue of Microorganisms (GCM) 10K type strain sequencing project: providing services to taxonomists for standard genome sequencing and annotation.</title>
        <authorList>
            <consortium name="The Broad Institute Genomics Platform"/>
            <consortium name="The Broad Institute Genome Sequencing Center for Infectious Disease"/>
            <person name="Wu L."/>
            <person name="Ma J."/>
        </authorList>
    </citation>
    <scope>NUCLEOTIDE SEQUENCE [LARGE SCALE GENOMIC DNA]</scope>
    <source>
        <strain evidence="6">KCTC 42984</strain>
    </source>
</reference>
<feature type="domain" description="AMP-binding enzyme C-terminal" evidence="4">
    <location>
        <begin position="424"/>
        <end position="499"/>
    </location>
</feature>
<keyword evidence="2" id="KW-0436">Ligase</keyword>